<comment type="caution">
    <text evidence="2">The sequence shown here is derived from an EMBL/GenBank/DDBJ whole genome shotgun (WGS) entry which is preliminary data.</text>
</comment>
<evidence type="ECO:0000259" key="1">
    <source>
        <dbReference type="Pfam" id="PF19789"/>
    </source>
</evidence>
<dbReference type="InterPro" id="IPR046240">
    <property type="entry name" value="DUF6273"/>
</dbReference>
<keyword evidence="3" id="KW-1185">Reference proteome</keyword>
<dbReference type="Proteomes" id="UP000620327">
    <property type="component" value="Unassembled WGS sequence"/>
</dbReference>
<organism evidence="2 3">
    <name type="scientific">Dysosmobacter segnis</name>
    <dbReference type="NCBI Taxonomy" id="2763042"/>
    <lineage>
        <taxon>Bacteria</taxon>
        <taxon>Bacillati</taxon>
        <taxon>Bacillota</taxon>
        <taxon>Clostridia</taxon>
        <taxon>Eubacteriales</taxon>
        <taxon>Oscillospiraceae</taxon>
        <taxon>Dysosmobacter</taxon>
    </lineage>
</organism>
<protein>
    <recommendedName>
        <fullName evidence="1">DUF6273 domain-containing protein</fullName>
    </recommendedName>
</protein>
<sequence length="697" mass="73192">MPILGNFPSGGGGGTGGLTLAAVTDIQTLAAAGKVYVKWTDPDDLVVAGSTLAAWGGTLLVRKAGSAPVSRRDGTVVLDSKTRNAYQNKYFCDSGLTDGVTYYYKFFPYTTQGSYTDSADDEFNKTPTPVAVGNVSSMSAIAAGNGKLALKWTDPSATMVNDGVTLATWAKTTVVVKAGGYATDPDDVDAAYRLVVTTRNQYASSPLIVTGLQNGVTYYVSFFPTSTDGAVNTSTANRVTGVPNRLAISTVPSQRGSLTYTGNTQSPSWSNYDSSKMTLGGVTSGINAGSYNAAFTPKDDYCWSDGSTSAKTVRWAISKAAGSLSLSATSVVLNSSAKSKTVTVTRAGDGAISAQTSDASVATVSVSGNVVTIQSVNDKTGTAKITISVAAGTNHTAPGSKTVAVSAEFLPAVGTALNDCSWEDISKIAAAGLASTYWSVGATKTITINGTVGTLSLSNLSVDVFILGFDHNSSVEGSNRIHFQIGKISSRLIGLIDSGYNSYYTNGTKYFNMNHWGNYNYGGWAGCDLRYDVLGSTDVPPSGYGSTVTTSRVGYNASATCATNPVANTLMAALPADLRAVMKGVTKYADAVGNSSNVAANVKAFTDYLFLLAEFEVQGTRYYANQYEQNYQKQYAYYSSGNSRVMYRHNATGSTAWWWLRSAYYNNSYTFCGVYTDGSANNNSARYAAALAPGFAV</sequence>
<name>A0A923MGV9_9FIRM</name>
<reference evidence="2" key="1">
    <citation type="submission" date="2020-08" db="EMBL/GenBank/DDBJ databases">
        <title>Genome public.</title>
        <authorList>
            <person name="Liu C."/>
            <person name="Sun Q."/>
        </authorList>
    </citation>
    <scope>NUCLEOTIDE SEQUENCE</scope>
    <source>
        <strain evidence="2">BX15</strain>
    </source>
</reference>
<dbReference type="EMBL" id="JACOQI010000002">
    <property type="protein sequence ID" value="MBC5769378.1"/>
    <property type="molecule type" value="Genomic_DNA"/>
</dbReference>
<accession>A0A923MGV9</accession>
<dbReference type="RefSeq" id="WP_187013745.1">
    <property type="nucleotide sequence ID" value="NZ_JACOQI010000002.1"/>
</dbReference>
<evidence type="ECO:0000313" key="2">
    <source>
        <dbReference type="EMBL" id="MBC5769378.1"/>
    </source>
</evidence>
<evidence type="ECO:0000313" key="3">
    <source>
        <dbReference type="Proteomes" id="UP000620327"/>
    </source>
</evidence>
<dbReference type="Pfam" id="PF19789">
    <property type="entry name" value="DUF6273"/>
    <property type="match status" value="1"/>
</dbReference>
<proteinExistence type="predicted"/>
<feature type="domain" description="DUF6273" evidence="1">
    <location>
        <begin position="570"/>
        <end position="691"/>
    </location>
</feature>
<gene>
    <name evidence="2" type="ORF">H8Z83_03330</name>
</gene>
<dbReference type="AlphaFoldDB" id="A0A923MGV9"/>